<dbReference type="NCBIfam" id="TIGR00756">
    <property type="entry name" value="PPR"/>
    <property type="match status" value="4"/>
</dbReference>
<dbReference type="Gene3D" id="1.25.40.10">
    <property type="entry name" value="Tetratricopeptide repeat domain"/>
    <property type="match status" value="3"/>
</dbReference>
<feature type="repeat" description="PPR" evidence="3">
    <location>
        <begin position="158"/>
        <end position="192"/>
    </location>
</feature>
<gene>
    <name evidence="4" type="ORF">BUALT_Bualt12G0032000</name>
</gene>
<dbReference type="Proteomes" id="UP000826271">
    <property type="component" value="Unassembled WGS sequence"/>
</dbReference>
<evidence type="ECO:0000313" key="4">
    <source>
        <dbReference type="EMBL" id="KAG8372106.1"/>
    </source>
</evidence>
<evidence type="ECO:0000313" key="5">
    <source>
        <dbReference type="Proteomes" id="UP000826271"/>
    </source>
</evidence>
<keyword evidence="5" id="KW-1185">Reference proteome</keyword>
<evidence type="ECO:0000256" key="3">
    <source>
        <dbReference type="PROSITE-ProRule" id="PRU00708"/>
    </source>
</evidence>
<comment type="similarity">
    <text evidence="1">Belongs to the PPR family. P subfamily.</text>
</comment>
<dbReference type="PANTHER" id="PTHR47941">
    <property type="entry name" value="PENTATRICOPEPTIDE REPEAT-CONTAINING PROTEIN 3, MITOCHONDRIAL"/>
    <property type="match status" value="1"/>
</dbReference>
<feature type="repeat" description="PPR" evidence="3">
    <location>
        <begin position="258"/>
        <end position="292"/>
    </location>
</feature>
<name>A0AAV6WVJ0_9LAMI</name>
<dbReference type="Pfam" id="PF13041">
    <property type="entry name" value="PPR_2"/>
    <property type="match status" value="2"/>
</dbReference>
<feature type="repeat" description="PPR" evidence="3">
    <location>
        <begin position="223"/>
        <end position="257"/>
    </location>
</feature>
<evidence type="ECO:0000256" key="2">
    <source>
        <dbReference type="ARBA" id="ARBA00022737"/>
    </source>
</evidence>
<reference evidence="4" key="1">
    <citation type="submission" date="2019-10" db="EMBL/GenBank/DDBJ databases">
        <authorList>
            <person name="Zhang R."/>
            <person name="Pan Y."/>
            <person name="Wang J."/>
            <person name="Ma R."/>
            <person name="Yu S."/>
        </authorList>
    </citation>
    <scope>NUCLEOTIDE SEQUENCE</scope>
    <source>
        <strain evidence="4">LA-IB0</strain>
        <tissue evidence="4">Leaf</tissue>
    </source>
</reference>
<organism evidence="4 5">
    <name type="scientific">Buddleja alternifolia</name>
    <dbReference type="NCBI Taxonomy" id="168488"/>
    <lineage>
        <taxon>Eukaryota</taxon>
        <taxon>Viridiplantae</taxon>
        <taxon>Streptophyta</taxon>
        <taxon>Embryophyta</taxon>
        <taxon>Tracheophyta</taxon>
        <taxon>Spermatophyta</taxon>
        <taxon>Magnoliopsida</taxon>
        <taxon>eudicotyledons</taxon>
        <taxon>Gunneridae</taxon>
        <taxon>Pentapetalae</taxon>
        <taxon>asterids</taxon>
        <taxon>lamiids</taxon>
        <taxon>Lamiales</taxon>
        <taxon>Scrophulariaceae</taxon>
        <taxon>Buddlejeae</taxon>
        <taxon>Buddleja</taxon>
    </lineage>
</organism>
<evidence type="ECO:0008006" key="6">
    <source>
        <dbReference type="Google" id="ProtNLM"/>
    </source>
</evidence>
<protein>
    <recommendedName>
        <fullName evidence="6">Pentatricopeptide repeat-containing protein</fullName>
    </recommendedName>
</protein>
<dbReference type="EMBL" id="WHWC01000012">
    <property type="protein sequence ID" value="KAG8372106.1"/>
    <property type="molecule type" value="Genomic_DNA"/>
</dbReference>
<evidence type="ECO:0000256" key="1">
    <source>
        <dbReference type="ARBA" id="ARBA00007626"/>
    </source>
</evidence>
<dbReference type="AlphaFoldDB" id="A0AAV6WVJ0"/>
<proteinExistence type="inferred from homology"/>
<comment type="caution">
    <text evidence="4">The sequence shown here is derived from an EMBL/GenBank/DDBJ whole genome shotgun (WGS) entry which is preliminary data.</text>
</comment>
<sequence>MSDFRCLSTNLVSNGTSPDKLWFDFDNVNGPDDALSIYKMMIKMKPLPSIRPFNSPLSRIVKLKDYSVSVYIFKDISNLGVPVNIYTLNMVINCSCNSHRVNFEFSMLGVFFKLDHMPDESTFSPLLKVVINGLCKVINTTMAIQLLRVMEKGSCRPDTHKYNMIIDGLCKDRMIDSAMKLFDKMPQKGINRNVITYNVLINGLSNEARKVYNSLPGKGIIPCSISYVILINGYFKEMKIDEAMHLFRQMPFKGLVPYVSTYTTVMQGLFRLRKCSTALLIFDEMQAAGQKPNFRT</sequence>
<dbReference type="InterPro" id="IPR002885">
    <property type="entry name" value="PPR_rpt"/>
</dbReference>
<dbReference type="PROSITE" id="PS51375">
    <property type="entry name" value="PPR"/>
    <property type="match status" value="3"/>
</dbReference>
<accession>A0AAV6WVJ0</accession>
<dbReference type="InterPro" id="IPR011990">
    <property type="entry name" value="TPR-like_helical_dom_sf"/>
</dbReference>
<keyword evidence="2" id="KW-0677">Repeat</keyword>